<dbReference type="Pfam" id="PF00612">
    <property type="entry name" value="IQ"/>
    <property type="match status" value="1"/>
</dbReference>
<evidence type="ECO:0000313" key="2">
    <source>
        <dbReference type="EMBL" id="KAI5608356.1"/>
    </source>
</evidence>
<dbReference type="PROSITE" id="PS50835">
    <property type="entry name" value="IG_LIKE"/>
    <property type="match status" value="1"/>
</dbReference>
<dbReference type="AlphaFoldDB" id="A0AAD5A225"/>
<evidence type="ECO:0000259" key="1">
    <source>
        <dbReference type="PROSITE" id="PS50835"/>
    </source>
</evidence>
<protein>
    <submittedName>
        <fullName evidence="2">Neurogranin</fullName>
    </submittedName>
</protein>
<dbReference type="InterPro" id="IPR013783">
    <property type="entry name" value="Ig-like_fold"/>
</dbReference>
<evidence type="ECO:0000313" key="3">
    <source>
        <dbReference type="Proteomes" id="UP001205998"/>
    </source>
</evidence>
<proteinExistence type="predicted"/>
<dbReference type="EMBL" id="MU583213">
    <property type="protein sequence ID" value="KAI5608356.1"/>
    <property type="molecule type" value="Genomic_DNA"/>
</dbReference>
<dbReference type="Gene3D" id="2.60.40.10">
    <property type="entry name" value="Immunoglobulins"/>
    <property type="match status" value="1"/>
</dbReference>
<dbReference type="PROSITE" id="PS50096">
    <property type="entry name" value="IQ"/>
    <property type="match status" value="1"/>
</dbReference>
<keyword evidence="3" id="KW-1185">Reference proteome</keyword>
<dbReference type="SMART" id="SM00015">
    <property type="entry name" value="IQ"/>
    <property type="match status" value="1"/>
</dbReference>
<dbReference type="CDD" id="cd23767">
    <property type="entry name" value="IQCD"/>
    <property type="match status" value="1"/>
</dbReference>
<sequence>MEEGGEVTALQLGSLPARKLSMPCEYEYEAQGAIKQLSLQWKSPKSQLLCHFIKHKDYRNCTQGYSTLYTPGNITLVIDTVKEDDFGKHVCSVSKRHSFSDFIIELVKEGCAQPQDEDIMDIPLDDPTANKAAAKIQAGFRGHMTRKKMKDDKPREEVQHFEPNSTEHVVSGLQILPVDLLVVETVS</sequence>
<dbReference type="PANTHER" id="PTHR10699:SF16">
    <property type="entry name" value="SPERM SURFACE PROTEIN SP17"/>
    <property type="match status" value="1"/>
</dbReference>
<name>A0AAD5A225_SILAS</name>
<dbReference type="PANTHER" id="PTHR10699">
    <property type="entry name" value="NEUROMODULIN"/>
    <property type="match status" value="1"/>
</dbReference>
<accession>A0AAD5A225</accession>
<dbReference type="Proteomes" id="UP001205998">
    <property type="component" value="Unassembled WGS sequence"/>
</dbReference>
<gene>
    <name evidence="2" type="ORF">C0J50_6827</name>
</gene>
<reference evidence="2" key="1">
    <citation type="submission" date="2018-07" db="EMBL/GenBank/DDBJ databases">
        <title>Comparative genomics of catfishes provides insights into carnivory and benthic adaptation.</title>
        <authorList>
            <person name="Zhang Y."/>
            <person name="Wang D."/>
            <person name="Peng Z."/>
            <person name="Zheng S."/>
            <person name="Shao F."/>
            <person name="Tao W."/>
        </authorList>
    </citation>
    <scope>NUCLEOTIDE SEQUENCE</scope>
    <source>
        <strain evidence="2">Chongqing</strain>
    </source>
</reference>
<organism evidence="2 3">
    <name type="scientific">Silurus asotus</name>
    <name type="common">Amur catfish</name>
    <name type="synonym">Parasilurus asotus</name>
    <dbReference type="NCBI Taxonomy" id="30991"/>
    <lineage>
        <taxon>Eukaryota</taxon>
        <taxon>Metazoa</taxon>
        <taxon>Chordata</taxon>
        <taxon>Craniata</taxon>
        <taxon>Vertebrata</taxon>
        <taxon>Euteleostomi</taxon>
        <taxon>Actinopterygii</taxon>
        <taxon>Neopterygii</taxon>
        <taxon>Teleostei</taxon>
        <taxon>Ostariophysi</taxon>
        <taxon>Siluriformes</taxon>
        <taxon>Siluridae</taxon>
        <taxon>Silurus</taxon>
    </lineage>
</organism>
<comment type="caution">
    <text evidence="2">The sequence shown here is derived from an EMBL/GenBank/DDBJ whole genome shotgun (WGS) entry which is preliminary data.</text>
</comment>
<dbReference type="InterPro" id="IPR000048">
    <property type="entry name" value="IQ_motif_EF-hand-BS"/>
</dbReference>
<feature type="domain" description="Ig-like" evidence="1">
    <location>
        <begin position="1"/>
        <end position="94"/>
    </location>
</feature>
<dbReference type="GO" id="GO:0005516">
    <property type="term" value="F:calmodulin binding"/>
    <property type="evidence" value="ECO:0007669"/>
    <property type="project" value="TreeGrafter"/>
</dbReference>
<dbReference type="InterPro" id="IPR007110">
    <property type="entry name" value="Ig-like_dom"/>
</dbReference>